<dbReference type="AlphaFoldDB" id="A0A9W8MMS7"/>
<dbReference type="OrthoDB" id="160405at2759"/>
<feature type="transmembrane region" description="Helical" evidence="6">
    <location>
        <begin position="52"/>
        <end position="74"/>
    </location>
</feature>
<dbReference type="InterPro" id="IPR019013">
    <property type="entry name" value="Vma21"/>
</dbReference>
<keyword evidence="8" id="KW-1185">Reference proteome</keyword>
<keyword evidence="3 6" id="KW-1133">Transmembrane helix</keyword>
<evidence type="ECO:0000256" key="4">
    <source>
        <dbReference type="ARBA" id="ARBA00023136"/>
    </source>
</evidence>
<dbReference type="PANTHER" id="PTHR31792">
    <property type="entry name" value="VACUOLAR ATPASE ASSEMBLY INTEGRAL MEMBRANE PROTEIN VMA21"/>
    <property type="match status" value="1"/>
</dbReference>
<protein>
    <recommendedName>
        <fullName evidence="9">Vacuolar ATPase assembly integral membrane protein VMA21</fullName>
    </recommendedName>
</protein>
<evidence type="ECO:0000256" key="6">
    <source>
        <dbReference type="SAM" id="Phobius"/>
    </source>
</evidence>
<keyword evidence="5" id="KW-0968">Cytoplasmic vesicle</keyword>
<organism evidence="7 8">
    <name type="scientific">Agrocybe chaxingu</name>
    <dbReference type="NCBI Taxonomy" id="84603"/>
    <lineage>
        <taxon>Eukaryota</taxon>
        <taxon>Fungi</taxon>
        <taxon>Dikarya</taxon>
        <taxon>Basidiomycota</taxon>
        <taxon>Agaricomycotina</taxon>
        <taxon>Agaricomycetes</taxon>
        <taxon>Agaricomycetidae</taxon>
        <taxon>Agaricales</taxon>
        <taxon>Agaricineae</taxon>
        <taxon>Strophariaceae</taxon>
        <taxon>Agrocybe</taxon>
    </lineage>
</organism>
<dbReference type="Pfam" id="PF09446">
    <property type="entry name" value="VMA21"/>
    <property type="match status" value="1"/>
</dbReference>
<dbReference type="GO" id="GO:0031410">
    <property type="term" value="C:cytoplasmic vesicle"/>
    <property type="evidence" value="ECO:0007669"/>
    <property type="project" value="UniProtKB-KW"/>
</dbReference>
<evidence type="ECO:0008006" key="9">
    <source>
        <dbReference type="Google" id="ProtNLM"/>
    </source>
</evidence>
<proteinExistence type="predicted"/>
<reference evidence="7" key="1">
    <citation type="submission" date="2022-07" db="EMBL/GenBank/DDBJ databases">
        <title>Genome Sequence of Agrocybe chaxingu.</title>
        <authorList>
            <person name="Buettner E."/>
        </authorList>
    </citation>
    <scope>NUCLEOTIDE SEQUENCE</scope>
    <source>
        <strain evidence="7">MP-N11</strain>
    </source>
</reference>
<evidence type="ECO:0000256" key="5">
    <source>
        <dbReference type="ARBA" id="ARBA00023329"/>
    </source>
</evidence>
<keyword evidence="1 6" id="KW-0812">Transmembrane</keyword>
<dbReference type="GO" id="GO:0005789">
    <property type="term" value="C:endoplasmic reticulum membrane"/>
    <property type="evidence" value="ECO:0007669"/>
    <property type="project" value="TreeGrafter"/>
</dbReference>
<evidence type="ECO:0000313" key="8">
    <source>
        <dbReference type="Proteomes" id="UP001148786"/>
    </source>
</evidence>
<dbReference type="Proteomes" id="UP001148786">
    <property type="component" value="Unassembled WGS sequence"/>
</dbReference>
<evidence type="ECO:0000313" key="7">
    <source>
        <dbReference type="EMBL" id="KAJ3487422.1"/>
    </source>
</evidence>
<accession>A0A9W8MMS7</accession>
<comment type="caution">
    <text evidence="7">The sequence shown here is derived from an EMBL/GenBank/DDBJ whole genome shotgun (WGS) entry which is preliminary data.</text>
</comment>
<sequence>MSAQAAASNLNAQAVSGGVLARLLAFSIALGVLPIVSYFGSLNYLWEGNATYAAITAIIAANIVLVTYIIVSVLEDRQNAAPQPKSQKEKPETKKR</sequence>
<evidence type="ECO:0000256" key="2">
    <source>
        <dbReference type="ARBA" id="ARBA00022824"/>
    </source>
</evidence>
<keyword evidence="4 6" id="KW-0472">Membrane</keyword>
<dbReference type="GO" id="GO:0070072">
    <property type="term" value="P:vacuolar proton-transporting V-type ATPase complex assembly"/>
    <property type="evidence" value="ECO:0007669"/>
    <property type="project" value="InterPro"/>
</dbReference>
<dbReference type="EMBL" id="JANKHO010002943">
    <property type="protein sequence ID" value="KAJ3487422.1"/>
    <property type="molecule type" value="Genomic_DNA"/>
</dbReference>
<gene>
    <name evidence="7" type="ORF">NLJ89_g11714</name>
</gene>
<evidence type="ECO:0000256" key="1">
    <source>
        <dbReference type="ARBA" id="ARBA00022692"/>
    </source>
</evidence>
<dbReference type="PANTHER" id="PTHR31792:SF3">
    <property type="entry name" value="VACUOLAR ATPASE ASSEMBLY INTEGRAL MEMBRANE PROTEIN VMA21"/>
    <property type="match status" value="1"/>
</dbReference>
<feature type="transmembrane region" description="Helical" evidence="6">
    <location>
        <begin position="20"/>
        <end position="40"/>
    </location>
</feature>
<evidence type="ECO:0000256" key="3">
    <source>
        <dbReference type="ARBA" id="ARBA00022989"/>
    </source>
</evidence>
<name>A0A9W8MMS7_9AGAR</name>
<keyword evidence="2" id="KW-0256">Endoplasmic reticulum</keyword>